<evidence type="ECO:0000259" key="1">
    <source>
        <dbReference type="PROSITE" id="PS51186"/>
    </source>
</evidence>
<dbReference type="InterPro" id="IPR000182">
    <property type="entry name" value="GNAT_dom"/>
</dbReference>
<dbReference type="RefSeq" id="WP_204911950.1">
    <property type="nucleotide sequence ID" value="NZ_BAAAYR010000001.1"/>
</dbReference>
<accession>A0ABP6WW37</accession>
<dbReference type="PROSITE" id="PS51186">
    <property type="entry name" value="GNAT"/>
    <property type="match status" value="1"/>
</dbReference>
<keyword evidence="3" id="KW-1185">Reference proteome</keyword>
<protein>
    <submittedName>
        <fullName evidence="2">GNAT family N-acetyltransferase</fullName>
    </submittedName>
</protein>
<evidence type="ECO:0000313" key="2">
    <source>
        <dbReference type="EMBL" id="GAA3556931.1"/>
    </source>
</evidence>
<feature type="domain" description="N-acetyltransferase" evidence="1">
    <location>
        <begin position="6"/>
        <end position="138"/>
    </location>
</feature>
<gene>
    <name evidence="2" type="ORF">GCM10022197_10130</name>
</gene>
<sequence length="138" mass="14964">MAGASVGYRVRGPVDDVALSALHDRAFGAAGPVLPWNARLHHHSLTWVEAMVRDGSVGPQVVGFVNVVWDGGVHAFLLDTCVDPERRHEGIGVELVRRAAEASRGTGCDWLHVDFEPHLETFYARCGFSPTPAGLLRL</sequence>
<comment type="caution">
    <text evidence="2">The sequence shown here is derived from an EMBL/GenBank/DDBJ whole genome shotgun (WGS) entry which is preliminary data.</text>
</comment>
<dbReference type="Proteomes" id="UP001500767">
    <property type="component" value="Unassembled WGS sequence"/>
</dbReference>
<organism evidence="2 3">
    <name type="scientific">Microlunatus spumicola</name>
    <dbReference type="NCBI Taxonomy" id="81499"/>
    <lineage>
        <taxon>Bacteria</taxon>
        <taxon>Bacillati</taxon>
        <taxon>Actinomycetota</taxon>
        <taxon>Actinomycetes</taxon>
        <taxon>Propionibacteriales</taxon>
        <taxon>Propionibacteriaceae</taxon>
        <taxon>Microlunatus</taxon>
    </lineage>
</organism>
<proteinExistence type="predicted"/>
<dbReference type="InterPro" id="IPR016181">
    <property type="entry name" value="Acyl_CoA_acyltransferase"/>
</dbReference>
<dbReference type="EMBL" id="BAAAYR010000001">
    <property type="protein sequence ID" value="GAA3556931.1"/>
    <property type="molecule type" value="Genomic_DNA"/>
</dbReference>
<dbReference type="CDD" id="cd04301">
    <property type="entry name" value="NAT_SF"/>
    <property type="match status" value="1"/>
</dbReference>
<dbReference type="SUPFAM" id="SSF55729">
    <property type="entry name" value="Acyl-CoA N-acyltransferases (Nat)"/>
    <property type="match status" value="1"/>
</dbReference>
<dbReference type="Gene3D" id="3.40.630.30">
    <property type="match status" value="1"/>
</dbReference>
<dbReference type="Pfam" id="PF13508">
    <property type="entry name" value="Acetyltransf_7"/>
    <property type="match status" value="1"/>
</dbReference>
<name>A0ABP6WW37_9ACTN</name>
<evidence type="ECO:0000313" key="3">
    <source>
        <dbReference type="Proteomes" id="UP001500767"/>
    </source>
</evidence>
<reference evidence="3" key="1">
    <citation type="journal article" date="2019" name="Int. J. Syst. Evol. Microbiol.">
        <title>The Global Catalogue of Microorganisms (GCM) 10K type strain sequencing project: providing services to taxonomists for standard genome sequencing and annotation.</title>
        <authorList>
            <consortium name="The Broad Institute Genomics Platform"/>
            <consortium name="The Broad Institute Genome Sequencing Center for Infectious Disease"/>
            <person name="Wu L."/>
            <person name="Ma J."/>
        </authorList>
    </citation>
    <scope>NUCLEOTIDE SEQUENCE [LARGE SCALE GENOMIC DNA]</scope>
    <source>
        <strain evidence="3">JCM 16540</strain>
    </source>
</reference>